<dbReference type="PANTHER" id="PTHR34407:SF1">
    <property type="entry name" value="SGNH HYDROLASE-TYPE ESTERASE DOMAIN-CONTAINING PROTEIN"/>
    <property type="match status" value="1"/>
</dbReference>
<evidence type="ECO:0000256" key="1">
    <source>
        <dbReference type="SAM" id="Coils"/>
    </source>
</evidence>
<organism evidence="3 4">
    <name type="scientific">Tetradesmus obliquus</name>
    <name type="common">Green alga</name>
    <name type="synonym">Acutodesmus obliquus</name>
    <dbReference type="NCBI Taxonomy" id="3088"/>
    <lineage>
        <taxon>Eukaryota</taxon>
        <taxon>Viridiplantae</taxon>
        <taxon>Chlorophyta</taxon>
        <taxon>core chlorophytes</taxon>
        <taxon>Chlorophyceae</taxon>
        <taxon>CS clade</taxon>
        <taxon>Sphaeropleales</taxon>
        <taxon>Scenedesmaceae</taxon>
        <taxon>Tetradesmus</taxon>
    </lineage>
</organism>
<feature type="region of interest" description="Disordered" evidence="2">
    <location>
        <begin position="482"/>
        <end position="509"/>
    </location>
</feature>
<evidence type="ECO:0000313" key="3">
    <source>
        <dbReference type="EMBL" id="SZX62849.1"/>
    </source>
</evidence>
<sequence>MPLLRNGIVYQGCNGRLRRVIKKLLDGQPTHIGVIGGSASYGIGVQRGSSDWFSRLQQYIRTAFPNAAVTAKNGCVPGGHSEFVAACLDKFVSRDADLIFVEFATSDGYLDTSVNNGYVHAFERLVRKLLRLPNSPAVVVTNFLQAGVKANNLPFYHTIEDHFGVIVQYYQLPWLSFRDAVWHGMVNGWQGFRAEDIFLPGATHNATGAQQQQQQHYPSKLGHAYMADLAVGLLQQTYLGLMLQPLTPADMAYSDSIPAPMFSNNYEPQQSACAAGIDLKAAAADNHTDWYFVNEGNSHKPRWGYVSHIPKALLLLQLDTRAASPQAILQLTLQQKAHILQQHGMFAAAAQLQATHAHLPLPITPAAAAAAAAPGAAISGAADGLQAAMRQAQRQAAAAAQMLQSGQQQQQQQFVSQERLVGGQGGGFQLPADARQVAASTTATGIEVVINQPGRKLLLQAAAAADNDDYNDAAGVLLRSAGSSNARSGGSSSSSKNEATNSSSSSSSSSRLLQGAADALVIPPPADAVYLKPVAGSSVLTALGAKANSLAQADMFVWIGYQRSHRMMGKARLHCISGCVCQAAAVDAYHAAKISHMAMAKLRVTQHEKCRIGVEVLEQSSSGHHKFKVAAVMVSRAVEYRSTIGAAPAAGGAVGGSTAAAAAAAVHADVALMSALEEAAHSVLGGR</sequence>
<proteinExistence type="predicted"/>
<dbReference type="Proteomes" id="UP000256970">
    <property type="component" value="Unassembled WGS sequence"/>
</dbReference>
<evidence type="ECO:0000313" key="4">
    <source>
        <dbReference type="Proteomes" id="UP000256970"/>
    </source>
</evidence>
<keyword evidence="4" id="KW-1185">Reference proteome</keyword>
<evidence type="ECO:0008006" key="5">
    <source>
        <dbReference type="Google" id="ProtNLM"/>
    </source>
</evidence>
<keyword evidence="1" id="KW-0175">Coiled coil</keyword>
<dbReference type="CDD" id="cd00229">
    <property type="entry name" value="SGNH_hydrolase"/>
    <property type="match status" value="1"/>
</dbReference>
<dbReference type="SUPFAM" id="SSF52266">
    <property type="entry name" value="SGNH hydrolase"/>
    <property type="match status" value="1"/>
</dbReference>
<dbReference type="AlphaFoldDB" id="A0A383VDK5"/>
<evidence type="ECO:0000256" key="2">
    <source>
        <dbReference type="SAM" id="MobiDB-lite"/>
    </source>
</evidence>
<accession>A0A383VDK5</accession>
<dbReference type="PANTHER" id="PTHR34407">
    <property type="entry name" value="EXPRESSED PROTEIN"/>
    <property type="match status" value="1"/>
</dbReference>
<protein>
    <recommendedName>
        <fullName evidence="5">SGNH hydrolase-type esterase domain-containing protein</fullName>
    </recommendedName>
</protein>
<dbReference type="Gene3D" id="3.40.50.1110">
    <property type="entry name" value="SGNH hydrolase"/>
    <property type="match status" value="1"/>
</dbReference>
<dbReference type="InterPro" id="IPR036514">
    <property type="entry name" value="SGNH_hydro_sf"/>
</dbReference>
<gene>
    <name evidence="3" type="ORF">BQ4739_LOCUS3428</name>
</gene>
<name>A0A383VDK5_TETOB</name>
<dbReference type="EMBL" id="FNXT01000268">
    <property type="protein sequence ID" value="SZX62849.1"/>
    <property type="molecule type" value="Genomic_DNA"/>
</dbReference>
<reference evidence="3 4" key="1">
    <citation type="submission" date="2016-10" db="EMBL/GenBank/DDBJ databases">
        <authorList>
            <person name="Cai Z."/>
        </authorList>
    </citation>
    <scope>NUCLEOTIDE SEQUENCE [LARGE SCALE GENOMIC DNA]</scope>
</reference>
<feature type="coiled-coil region" evidence="1">
    <location>
        <begin position="382"/>
        <end position="409"/>
    </location>
</feature>